<dbReference type="PRINTS" id="PR00035">
    <property type="entry name" value="HTHGNTR"/>
</dbReference>
<dbReference type="PROSITE" id="PS50949">
    <property type="entry name" value="HTH_GNTR"/>
    <property type="match status" value="1"/>
</dbReference>
<sequence>MKIETAKGSELVADHLLQQIKSGLRLPGERLPSVVELAELYGVGRSTVREAVSALKAMGWLDVRHGGGTFVSKELPGEPRNAADLLFRDAGTLIELLEVRKALEVGAASLAASRREERHLQHLRQLLVAMEESLTRNDTSEGERADVAFHLAIVEASGNSLFMQLTESLSDRFASTIRQSRELWFYRENATAARLLQEHRGIYEAIAQRDGTLAASLTGAHLDKVIEVLRKVLD</sequence>
<dbReference type="InterPro" id="IPR036388">
    <property type="entry name" value="WH-like_DNA-bd_sf"/>
</dbReference>
<keyword evidence="3" id="KW-0804">Transcription</keyword>
<evidence type="ECO:0000313" key="6">
    <source>
        <dbReference type="Proteomes" id="UP000515679"/>
    </source>
</evidence>
<dbReference type="PANTHER" id="PTHR43537:SF5">
    <property type="entry name" value="UXU OPERON TRANSCRIPTIONAL REGULATOR"/>
    <property type="match status" value="1"/>
</dbReference>
<dbReference type="SMART" id="SM00895">
    <property type="entry name" value="FCD"/>
    <property type="match status" value="1"/>
</dbReference>
<dbReference type="Gene3D" id="1.10.10.10">
    <property type="entry name" value="Winged helix-like DNA-binding domain superfamily/Winged helix DNA-binding domain"/>
    <property type="match status" value="1"/>
</dbReference>
<dbReference type="GO" id="GO:0003677">
    <property type="term" value="F:DNA binding"/>
    <property type="evidence" value="ECO:0007669"/>
    <property type="project" value="UniProtKB-KW"/>
</dbReference>
<dbReference type="KEGG" id="cchl:FPL14_18980"/>
<dbReference type="InterPro" id="IPR000524">
    <property type="entry name" value="Tscrpt_reg_HTH_GntR"/>
</dbReference>
<keyword evidence="2" id="KW-0238">DNA-binding</keyword>
<name>A0A7G5C1F0_9BACL</name>
<keyword evidence="1" id="KW-0805">Transcription regulation</keyword>
<gene>
    <name evidence="5" type="ORF">FPL14_18980</name>
</gene>
<dbReference type="EMBL" id="CP041969">
    <property type="protein sequence ID" value="QMV43034.1"/>
    <property type="molecule type" value="Genomic_DNA"/>
</dbReference>
<evidence type="ECO:0000313" key="5">
    <source>
        <dbReference type="EMBL" id="QMV43034.1"/>
    </source>
</evidence>
<dbReference type="PANTHER" id="PTHR43537">
    <property type="entry name" value="TRANSCRIPTIONAL REGULATOR, GNTR FAMILY"/>
    <property type="match status" value="1"/>
</dbReference>
<dbReference type="CDD" id="cd07377">
    <property type="entry name" value="WHTH_GntR"/>
    <property type="match status" value="1"/>
</dbReference>
<dbReference type="Proteomes" id="UP000515679">
    <property type="component" value="Chromosome"/>
</dbReference>
<keyword evidence="6" id="KW-1185">Reference proteome</keyword>
<dbReference type="SMART" id="SM00345">
    <property type="entry name" value="HTH_GNTR"/>
    <property type="match status" value="1"/>
</dbReference>
<dbReference type="InterPro" id="IPR008920">
    <property type="entry name" value="TF_FadR/GntR_C"/>
</dbReference>
<dbReference type="Pfam" id="PF07729">
    <property type="entry name" value="FCD"/>
    <property type="match status" value="1"/>
</dbReference>
<accession>A0A7G5C1F0</accession>
<reference evidence="5 6" key="1">
    <citation type="submission" date="2019-07" db="EMBL/GenBank/DDBJ databases">
        <authorList>
            <person name="Kim J.K."/>
            <person name="Cheong H.-M."/>
            <person name="Choi Y."/>
            <person name="Hwang K.J."/>
            <person name="Lee S."/>
            <person name="Choi C."/>
        </authorList>
    </citation>
    <scope>NUCLEOTIDE SEQUENCE [LARGE SCALE GENOMIC DNA]</scope>
    <source>
        <strain evidence="5 6">KS 22</strain>
    </source>
</reference>
<dbReference type="Pfam" id="PF00392">
    <property type="entry name" value="GntR"/>
    <property type="match status" value="1"/>
</dbReference>
<dbReference type="SUPFAM" id="SSF48008">
    <property type="entry name" value="GntR ligand-binding domain-like"/>
    <property type="match status" value="1"/>
</dbReference>
<evidence type="ECO:0000256" key="1">
    <source>
        <dbReference type="ARBA" id="ARBA00023015"/>
    </source>
</evidence>
<dbReference type="AlphaFoldDB" id="A0A7G5C1F0"/>
<proteinExistence type="predicted"/>
<dbReference type="GO" id="GO:0003700">
    <property type="term" value="F:DNA-binding transcription factor activity"/>
    <property type="evidence" value="ECO:0007669"/>
    <property type="project" value="InterPro"/>
</dbReference>
<evidence type="ECO:0000256" key="2">
    <source>
        <dbReference type="ARBA" id="ARBA00023125"/>
    </source>
</evidence>
<dbReference type="RefSeq" id="WP_182299265.1">
    <property type="nucleotide sequence ID" value="NZ_CP041969.1"/>
</dbReference>
<evidence type="ECO:0000256" key="3">
    <source>
        <dbReference type="ARBA" id="ARBA00023163"/>
    </source>
</evidence>
<dbReference type="InterPro" id="IPR036390">
    <property type="entry name" value="WH_DNA-bd_sf"/>
</dbReference>
<evidence type="ECO:0000259" key="4">
    <source>
        <dbReference type="PROSITE" id="PS50949"/>
    </source>
</evidence>
<feature type="domain" description="HTH gntR-type" evidence="4">
    <location>
        <begin position="6"/>
        <end position="74"/>
    </location>
</feature>
<organism evidence="5 6">
    <name type="scientific">Cohnella cholangitidis</name>
    <dbReference type="NCBI Taxonomy" id="2598458"/>
    <lineage>
        <taxon>Bacteria</taxon>
        <taxon>Bacillati</taxon>
        <taxon>Bacillota</taxon>
        <taxon>Bacilli</taxon>
        <taxon>Bacillales</taxon>
        <taxon>Paenibacillaceae</taxon>
        <taxon>Cohnella</taxon>
    </lineage>
</organism>
<dbReference type="SUPFAM" id="SSF46785">
    <property type="entry name" value="Winged helix' DNA-binding domain"/>
    <property type="match status" value="1"/>
</dbReference>
<protein>
    <submittedName>
        <fullName evidence="5">FadR family transcriptional regulator</fullName>
    </submittedName>
</protein>
<dbReference type="InterPro" id="IPR011711">
    <property type="entry name" value="GntR_C"/>
</dbReference>
<dbReference type="Gene3D" id="1.20.120.530">
    <property type="entry name" value="GntR ligand-binding domain-like"/>
    <property type="match status" value="1"/>
</dbReference>